<dbReference type="Pfam" id="PF12281">
    <property type="entry name" value="NTP_transf_8"/>
    <property type="match status" value="1"/>
</dbReference>
<comment type="caution">
    <text evidence="3">The sequence shown here is derived from an EMBL/GenBank/DDBJ whole genome shotgun (WGS) entry which is preliminary data.</text>
</comment>
<evidence type="ECO:0000259" key="2">
    <source>
        <dbReference type="Pfam" id="PF12281"/>
    </source>
</evidence>
<reference evidence="4" key="1">
    <citation type="submission" date="2012-11" db="EMBL/GenBank/DDBJ databases">
        <authorList>
            <person name="Lucero-Rivera Y.E."/>
            <person name="Tovar-Ramirez D."/>
        </authorList>
    </citation>
    <scope>NUCLEOTIDE SEQUENCE [LARGE SCALE GENOMIC DNA]</scope>
    <source>
        <strain evidence="4">Araruama</strain>
    </source>
</reference>
<dbReference type="InterPro" id="IPR058575">
    <property type="entry name" value="NTP_transf_8_dom"/>
</dbReference>
<feature type="domain" description="Nucleotidyltransferase-like" evidence="2">
    <location>
        <begin position="113"/>
        <end position="293"/>
    </location>
</feature>
<dbReference type="AlphaFoldDB" id="A0A1V1P393"/>
<dbReference type="Proteomes" id="UP000189670">
    <property type="component" value="Unassembled WGS sequence"/>
</dbReference>
<feature type="region of interest" description="Disordered" evidence="1">
    <location>
        <begin position="55"/>
        <end position="76"/>
    </location>
</feature>
<organism evidence="3 4">
    <name type="scientific">Candidatus Magnetoglobus multicellularis str. Araruama</name>
    <dbReference type="NCBI Taxonomy" id="890399"/>
    <lineage>
        <taxon>Bacteria</taxon>
        <taxon>Pseudomonadati</taxon>
        <taxon>Thermodesulfobacteriota</taxon>
        <taxon>Desulfobacteria</taxon>
        <taxon>Desulfobacterales</taxon>
        <taxon>Desulfobacteraceae</taxon>
        <taxon>Candidatus Magnetoglobus</taxon>
    </lineage>
</organism>
<protein>
    <recommendedName>
        <fullName evidence="2">Nucleotidyltransferase-like domain-containing protein</fullName>
    </recommendedName>
</protein>
<evidence type="ECO:0000313" key="4">
    <source>
        <dbReference type="Proteomes" id="UP000189670"/>
    </source>
</evidence>
<accession>A0A1V1P393</accession>
<gene>
    <name evidence="3" type="ORF">OMM_04021</name>
</gene>
<sequence length="304" mass="34278">MIFSEITENQSRIIIDTIQLYEAYLNAFHQSMSYKGGMHWKKSNGKEYLFKTIDRNGNGKSLGPRNRETESTFTSFHKGKQQAKTQLKSLRFRLDEQARICKAVKVNRTPKIVTQILSVLDQNKLSGKGLVVIGTNVMYAYEILASVYLDAAIMATQDLDLMWDTRTKLTLFTIHQMNNEGLLGLLKQVDKSFEMITPKSFRAVNKEGYMVDLVQAEPKSIAVNPPGSIGNDNDIHAAPVKNLQWLISSPKVKQTIIGNDGYPANIVVPDPRAFVLHKIWLSSQIDRDAIKKSEILHKGSQLPN</sequence>
<evidence type="ECO:0000313" key="3">
    <source>
        <dbReference type="EMBL" id="ETR69290.1"/>
    </source>
</evidence>
<proteinExistence type="predicted"/>
<dbReference type="EMBL" id="ATBP01000683">
    <property type="protein sequence ID" value="ETR69290.1"/>
    <property type="molecule type" value="Genomic_DNA"/>
</dbReference>
<evidence type="ECO:0000256" key="1">
    <source>
        <dbReference type="SAM" id="MobiDB-lite"/>
    </source>
</evidence>
<name>A0A1V1P393_9BACT</name>